<evidence type="ECO:0000313" key="2">
    <source>
        <dbReference type="Proteomes" id="UP000054279"/>
    </source>
</evidence>
<proteinExistence type="predicted"/>
<accession>A0A0C9UB83</accession>
<keyword evidence="2" id="KW-1185">Reference proteome</keyword>
<reference evidence="1 2" key="1">
    <citation type="submission" date="2014-06" db="EMBL/GenBank/DDBJ databases">
        <title>Evolutionary Origins and Diversification of the Mycorrhizal Mutualists.</title>
        <authorList>
            <consortium name="DOE Joint Genome Institute"/>
            <consortium name="Mycorrhizal Genomics Consortium"/>
            <person name="Kohler A."/>
            <person name="Kuo A."/>
            <person name="Nagy L.G."/>
            <person name="Floudas D."/>
            <person name="Copeland A."/>
            <person name="Barry K.W."/>
            <person name="Cichocki N."/>
            <person name="Veneault-Fourrey C."/>
            <person name="LaButti K."/>
            <person name="Lindquist E.A."/>
            <person name="Lipzen A."/>
            <person name="Lundell T."/>
            <person name="Morin E."/>
            <person name="Murat C."/>
            <person name="Riley R."/>
            <person name="Ohm R."/>
            <person name="Sun H."/>
            <person name="Tunlid A."/>
            <person name="Henrissat B."/>
            <person name="Grigoriev I.V."/>
            <person name="Hibbett D.S."/>
            <person name="Martin F."/>
        </authorList>
    </citation>
    <scope>NUCLEOTIDE SEQUENCE [LARGE SCALE GENOMIC DNA]</scope>
    <source>
        <strain evidence="1 2">SS14</strain>
    </source>
</reference>
<dbReference type="Proteomes" id="UP000054279">
    <property type="component" value="Unassembled WGS sequence"/>
</dbReference>
<dbReference type="EMBL" id="KN837374">
    <property type="protein sequence ID" value="KIJ26342.1"/>
    <property type="molecule type" value="Genomic_DNA"/>
</dbReference>
<dbReference type="HOGENOM" id="CLU_3002275_0_0_1"/>
<sequence>MAKATGARRPCRRGSLIKQVRAAFNCEKEHRVMKRPSVVDTTSRCACDTCYVACVGV</sequence>
<feature type="non-terminal residue" evidence="1">
    <location>
        <position position="57"/>
    </location>
</feature>
<protein>
    <submittedName>
        <fullName evidence="1">Uncharacterized protein</fullName>
    </submittedName>
</protein>
<dbReference type="AlphaFoldDB" id="A0A0C9UB83"/>
<organism evidence="1 2">
    <name type="scientific">Sphaerobolus stellatus (strain SS14)</name>
    <dbReference type="NCBI Taxonomy" id="990650"/>
    <lineage>
        <taxon>Eukaryota</taxon>
        <taxon>Fungi</taxon>
        <taxon>Dikarya</taxon>
        <taxon>Basidiomycota</taxon>
        <taxon>Agaricomycotina</taxon>
        <taxon>Agaricomycetes</taxon>
        <taxon>Phallomycetidae</taxon>
        <taxon>Geastrales</taxon>
        <taxon>Sphaerobolaceae</taxon>
        <taxon>Sphaerobolus</taxon>
    </lineage>
</organism>
<gene>
    <name evidence="1" type="ORF">M422DRAFT_38287</name>
</gene>
<name>A0A0C9UB83_SPHS4</name>
<evidence type="ECO:0000313" key="1">
    <source>
        <dbReference type="EMBL" id="KIJ26342.1"/>
    </source>
</evidence>